<organism evidence="1 2">
    <name type="scientific">Racocetra persica</name>
    <dbReference type="NCBI Taxonomy" id="160502"/>
    <lineage>
        <taxon>Eukaryota</taxon>
        <taxon>Fungi</taxon>
        <taxon>Fungi incertae sedis</taxon>
        <taxon>Mucoromycota</taxon>
        <taxon>Glomeromycotina</taxon>
        <taxon>Glomeromycetes</taxon>
        <taxon>Diversisporales</taxon>
        <taxon>Gigasporaceae</taxon>
        <taxon>Racocetra</taxon>
    </lineage>
</organism>
<sequence length="120" mass="13330">PTSLTTPSIPASSTIPSTPIRLTSSTISPVITIVSSAISILRQRYPILWLSGSTNTKEEIETLVMINDELDKESDIQSKYTGSDIFESDKRSEDESEVKKESFDYELPLSETRLFDLKAA</sequence>
<evidence type="ECO:0000313" key="2">
    <source>
        <dbReference type="Proteomes" id="UP000789920"/>
    </source>
</evidence>
<dbReference type="EMBL" id="CAJVQC010111045">
    <property type="protein sequence ID" value="CAG8835110.1"/>
    <property type="molecule type" value="Genomic_DNA"/>
</dbReference>
<name>A0ACA9SDU5_9GLOM</name>
<proteinExistence type="predicted"/>
<evidence type="ECO:0000313" key="1">
    <source>
        <dbReference type="EMBL" id="CAG8835110.1"/>
    </source>
</evidence>
<accession>A0ACA9SDU5</accession>
<reference evidence="1" key="1">
    <citation type="submission" date="2021-06" db="EMBL/GenBank/DDBJ databases">
        <authorList>
            <person name="Kallberg Y."/>
            <person name="Tangrot J."/>
            <person name="Rosling A."/>
        </authorList>
    </citation>
    <scope>NUCLEOTIDE SEQUENCE</scope>
    <source>
        <strain evidence="1">MA461A</strain>
    </source>
</reference>
<keyword evidence="2" id="KW-1185">Reference proteome</keyword>
<feature type="non-terminal residue" evidence="1">
    <location>
        <position position="120"/>
    </location>
</feature>
<comment type="caution">
    <text evidence="1">The sequence shown here is derived from an EMBL/GenBank/DDBJ whole genome shotgun (WGS) entry which is preliminary data.</text>
</comment>
<dbReference type="Proteomes" id="UP000789920">
    <property type="component" value="Unassembled WGS sequence"/>
</dbReference>
<protein>
    <submittedName>
        <fullName evidence="1">16692_t:CDS:1</fullName>
    </submittedName>
</protein>
<feature type="non-terminal residue" evidence="1">
    <location>
        <position position="1"/>
    </location>
</feature>
<gene>
    <name evidence="1" type="ORF">RPERSI_LOCUS29432</name>
</gene>